<protein>
    <recommendedName>
        <fullName evidence="10">Odorant receptor</fullName>
    </recommendedName>
</protein>
<feature type="transmembrane region" description="Helical" evidence="10">
    <location>
        <begin position="102"/>
        <end position="120"/>
    </location>
</feature>
<dbReference type="GeneID" id="106126982"/>
<dbReference type="GO" id="GO:0007165">
    <property type="term" value="P:signal transduction"/>
    <property type="evidence" value="ECO:0007669"/>
    <property type="project" value="UniProtKB-KW"/>
</dbReference>
<evidence type="ECO:0000256" key="9">
    <source>
        <dbReference type="ARBA" id="ARBA00023224"/>
    </source>
</evidence>
<organism evidence="11">
    <name type="scientific">Papilio xuthus</name>
    <name type="common">Asian swallowtail butterfly</name>
    <dbReference type="NCBI Taxonomy" id="66420"/>
    <lineage>
        <taxon>Eukaryota</taxon>
        <taxon>Metazoa</taxon>
        <taxon>Ecdysozoa</taxon>
        <taxon>Arthropoda</taxon>
        <taxon>Hexapoda</taxon>
        <taxon>Insecta</taxon>
        <taxon>Pterygota</taxon>
        <taxon>Neoptera</taxon>
        <taxon>Endopterygota</taxon>
        <taxon>Lepidoptera</taxon>
        <taxon>Glossata</taxon>
        <taxon>Ditrysia</taxon>
        <taxon>Papilionoidea</taxon>
        <taxon>Papilionidae</taxon>
        <taxon>Papilioninae</taxon>
        <taxon>Papilio</taxon>
    </lineage>
</organism>
<feature type="transmembrane region" description="Helical" evidence="10">
    <location>
        <begin position="253"/>
        <end position="271"/>
    </location>
</feature>
<keyword evidence="3 10" id="KW-0716">Sensory transduction</keyword>
<dbReference type="PANTHER" id="PTHR21137">
    <property type="entry name" value="ODORANT RECEPTOR"/>
    <property type="match status" value="1"/>
</dbReference>
<evidence type="ECO:0000256" key="10">
    <source>
        <dbReference type="RuleBase" id="RU351113"/>
    </source>
</evidence>
<dbReference type="Proteomes" id="UP000694872">
    <property type="component" value="Unplaced"/>
</dbReference>
<dbReference type="AlphaFoldDB" id="A0AAJ6ZWH6"/>
<evidence type="ECO:0000256" key="4">
    <source>
        <dbReference type="ARBA" id="ARBA00022692"/>
    </source>
</evidence>
<dbReference type="GO" id="GO:0005886">
    <property type="term" value="C:plasma membrane"/>
    <property type="evidence" value="ECO:0007669"/>
    <property type="project" value="UniProtKB-SubCell"/>
</dbReference>
<evidence type="ECO:0000256" key="8">
    <source>
        <dbReference type="ARBA" id="ARBA00023170"/>
    </source>
</evidence>
<evidence type="ECO:0000256" key="2">
    <source>
        <dbReference type="ARBA" id="ARBA00022475"/>
    </source>
</evidence>
<keyword evidence="4 10" id="KW-0812">Transmembrane</keyword>
<sequence>MENFLKEIKSPFWIFLLSCSLYLDIIGFVTFHMFYADGLIDMLNSYFNISLFVFTYNTGRWMIFERKGLRKVLELAERNNNMAMQYENSAPKHTALIKSMKILVIICYFFHLINDFIVFTPQRVSKIEDFSATSCAGMEPLKKSPNREICTTFFVLQAILGICITASYDATFLFIFAHTAAMFEILEEETMSLNDGEVTTVAERINNIVYRHSLILHTVKEIQEIYSVTIGVSFGLEAISMCIFFVLPLNLAFNFSPIIVHGMFVFFLYCYQGQKITTAAERFQNAVYFCGWENFSIKEQKMILIMLIQSQKPVLLKAGSVVPVCIYTFACTMQSIYKFVTAFKT</sequence>
<name>A0AAJ6ZWH6_PAPXU</name>
<feature type="transmembrane region" description="Helical" evidence="10">
    <location>
        <begin position="314"/>
        <end position="337"/>
    </location>
</feature>
<proteinExistence type="inferred from homology"/>
<keyword evidence="7 10" id="KW-0472">Membrane</keyword>
<evidence type="ECO:0000256" key="3">
    <source>
        <dbReference type="ARBA" id="ARBA00022606"/>
    </source>
</evidence>
<dbReference type="InterPro" id="IPR004117">
    <property type="entry name" value="7tm6_olfct_rcpt"/>
</dbReference>
<keyword evidence="8 10" id="KW-0675">Receptor</keyword>
<keyword evidence="9 10" id="KW-0807">Transducer</keyword>
<dbReference type="Pfam" id="PF02949">
    <property type="entry name" value="7tm_6"/>
    <property type="match status" value="1"/>
</dbReference>
<evidence type="ECO:0000256" key="7">
    <source>
        <dbReference type="ARBA" id="ARBA00023136"/>
    </source>
</evidence>
<keyword evidence="6 10" id="KW-1133">Transmembrane helix</keyword>
<accession>A0AAJ6ZWH6</accession>
<keyword evidence="5 10" id="KW-0552">Olfaction</keyword>
<comment type="subcellular location">
    <subcellularLocation>
        <location evidence="1 10">Cell membrane</location>
        <topology evidence="1 10">Multi-pass membrane protein</topology>
    </subcellularLocation>
</comment>
<keyword evidence="2" id="KW-1003">Cell membrane</keyword>
<dbReference type="GO" id="GO:0004984">
    <property type="term" value="F:olfactory receptor activity"/>
    <property type="evidence" value="ECO:0007669"/>
    <property type="project" value="InterPro"/>
</dbReference>
<evidence type="ECO:0000256" key="6">
    <source>
        <dbReference type="ARBA" id="ARBA00022989"/>
    </source>
</evidence>
<evidence type="ECO:0000256" key="5">
    <source>
        <dbReference type="ARBA" id="ARBA00022725"/>
    </source>
</evidence>
<dbReference type="PANTHER" id="PTHR21137:SF35">
    <property type="entry name" value="ODORANT RECEPTOR 19A-RELATED"/>
    <property type="match status" value="1"/>
</dbReference>
<dbReference type="RefSeq" id="XP_013180348.1">
    <property type="nucleotide sequence ID" value="XM_013324894.1"/>
</dbReference>
<feature type="transmembrane region" description="Helical" evidence="10">
    <location>
        <begin position="225"/>
        <end position="247"/>
    </location>
</feature>
<feature type="transmembrane region" description="Helical" evidence="10">
    <location>
        <begin position="46"/>
        <end position="63"/>
    </location>
</feature>
<evidence type="ECO:0000313" key="11">
    <source>
        <dbReference type="RefSeq" id="XP_013180348.1"/>
    </source>
</evidence>
<evidence type="ECO:0000256" key="1">
    <source>
        <dbReference type="ARBA" id="ARBA00004651"/>
    </source>
</evidence>
<feature type="transmembrane region" description="Helical" evidence="10">
    <location>
        <begin position="12"/>
        <end position="34"/>
    </location>
</feature>
<comment type="similarity">
    <text evidence="10">Belongs to the insect chemoreceptor superfamily. Heteromeric odorant receptor channel (TC 1.A.69) family.</text>
</comment>
<feature type="transmembrane region" description="Helical" evidence="10">
    <location>
        <begin position="153"/>
        <end position="176"/>
    </location>
</feature>
<dbReference type="GO" id="GO:0005549">
    <property type="term" value="F:odorant binding"/>
    <property type="evidence" value="ECO:0007669"/>
    <property type="project" value="InterPro"/>
</dbReference>
<reference evidence="11" key="1">
    <citation type="submission" date="2025-08" db="UniProtKB">
        <authorList>
            <consortium name="RefSeq"/>
        </authorList>
    </citation>
    <scope>IDENTIFICATION</scope>
</reference>
<dbReference type="KEGG" id="pxu:106126982"/>
<gene>
    <name evidence="11" type="primary">LOC106126982</name>
</gene>